<comment type="caution">
    <text evidence="1">The sequence shown here is derived from an EMBL/GenBank/DDBJ whole genome shotgun (WGS) entry which is preliminary data.</text>
</comment>
<keyword evidence="2" id="KW-1185">Reference proteome</keyword>
<dbReference type="AlphaFoldDB" id="A0A4C1ZR77"/>
<gene>
    <name evidence="1" type="ORF">EVAR_57263_1</name>
</gene>
<dbReference type="EMBL" id="BGZK01002014">
    <property type="protein sequence ID" value="GBP89624.1"/>
    <property type="molecule type" value="Genomic_DNA"/>
</dbReference>
<evidence type="ECO:0000313" key="1">
    <source>
        <dbReference type="EMBL" id="GBP89624.1"/>
    </source>
</evidence>
<accession>A0A4C1ZR77</accession>
<protein>
    <submittedName>
        <fullName evidence="1">Uncharacterized protein</fullName>
    </submittedName>
</protein>
<name>A0A4C1ZR77_EUMVA</name>
<evidence type="ECO:0000313" key="2">
    <source>
        <dbReference type="Proteomes" id="UP000299102"/>
    </source>
</evidence>
<proteinExistence type="predicted"/>
<dbReference type="Proteomes" id="UP000299102">
    <property type="component" value="Unassembled WGS sequence"/>
</dbReference>
<reference evidence="1 2" key="1">
    <citation type="journal article" date="2019" name="Commun. Biol.">
        <title>The bagworm genome reveals a unique fibroin gene that provides high tensile strength.</title>
        <authorList>
            <person name="Kono N."/>
            <person name="Nakamura H."/>
            <person name="Ohtoshi R."/>
            <person name="Tomita M."/>
            <person name="Numata K."/>
            <person name="Arakawa K."/>
        </authorList>
    </citation>
    <scope>NUCLEOTIDE SEQUENCE [LARGE SCALE GENOMIC DNA]</scope>
</reference>
<organism evidence="1 2">
    <name type="scientific">Eumeta variegata</name>
    <name type="common">Bagworm moth</name>
    <name type="synonym">Eumeta japonica</name>
    <dbReference type="NCBI Taxonomy" id="151549"/>
    <lineage>
        <taxon>Eukaryota</taxon>
        <taxon>Metazoa</taxon>
        <taxon>Ecdysozoa</taxon>
        <taxon>Arthropoda</taxon>
        <taxon>Hexapoda</taxon>
        <taxon>Insecta</taxon>
        <taxon>Pterygota</taxon>
        <taxon>Neoptera</taxon>
        <taxon>Endopterygota</taxon>
        <taxon>Lepidoptera</taxon>
        <taxon>Glossata</taxon>
        <taxon>Ditrysia</taxon>
        <taxon>Tineoidea</taxon>
        <taxon>Psychidae</taxon>
        <taxon>Oiketicinae</taxon>
        <taxon>Eumeta</taxon>
    </lineage>
</organism>
<sequence length="150" mass="17842">MIRYHVIVKPLGKDERWWTSDQSIVLYSEADSYRRTALSNFVPRKIFVLNIKGRSKRLRIYRQAIAFFHINIYNCDWPAYRSIIHRPRRRPRPAPAYRLGRPALAPVERRPTRSRFDKVPAYFRTPPELRPFATNHDFGSQCRTAAMIIL</sequence>